<keyword evidence="1" id="KW-0175">Coiled coil</keyword>
<protein>
    <submittedName>
        <fullName evidence="3">ATPase</fullName>
    </submittedName>
</protein>
<name>A0A0F5VFX5_9GAMM</name>
<proteinExistence type="predicted"/>
<feature type="coiled-coil region" evidence="1">
    <location>
        <begin position="1012"/>
        <end position="1039"/>
    </location>
</feature>
<dbReference type="OrthoDB" id="9814769at2"/>
<dbReference type="InterPro" id="IPR003593">
    <property type="entry name" value="AAA+_ATPase"/>
</dbReference>
<dbReference type="InterPro" id="IPR027417">
    <property type="entry name" value="P-loop_NTPase"/>
</dbReference>
<comment type="caution">
    <text evidence="3">The sequence shown here is derived from an EMBL/GenBank/DDBJ whole genome shotgun (WGS) entry which is preliminary data.</text>
</comment>
<dbReference type="GO" id="GO:0016887">
    <property type="term" value="F:ATP hydrolysis activity"/>
    <property type="evidence" value="ECO:0007669"/>
    <property type="project" value="InterPro"/>
</dbReference>
<evidence type="ECO:0000313" key="3">
    <source>
        <dbReference type="EMBL" id="KKD00968.1"/>
    </source>
</evidence>
<dbReference type="RefSeq" id="WP_046219337.1">
    <property type="nucleotide sequence ID" value="NZ_JWYV01000002.1"/>
</dbReference>
<keyword evidence="4" id="KW-1185">Reference proteome</keyword>
<dbReference type="InterPro" id="IPR020958">
    <property type="entry name" value="DUF3686"/>
</dbReference>
<evidence type="ECO:0000313" key="4">
    <source>
        <dbReference type="Proteomes" id="UP000033633"/>
    </source>
</evidence>
<reference evidence="3 4" key="1">
    <citation type="submission" date="2014-12" db="EMBL/GenBank/DDBJ databases">
        <title>Mercury Reductase activity and rhizosphere competence traits in the genome of root associated Photobacterium halotolerans MELD1.</title>
        <authorList>
            <person name="Mathew D.C."/>
            <person name="Huang C.-C."/>
        </authorList>
    </citation>
    <scope>NUCLEOTIDE SEQUENCE [LARGE SCALE GENOMIC DNA]</scope>
    <source>
        <strain evidence="3 4">MELD1</strain>
    </source>
</reference>
<dbReference type="STRING" id="265726.KY46_04065"/>
<evidence type="ECO:0000256" key="1">
    <source>
        <dbReference type="SAM" id="Coils"/>
    </source>
</evidence>
<gene>
    <name evidence="3" type="ORF">KY46_04065</name>
</gene>
<dbReference type="GO" id="GO:0005524">
    <property type="term" value="F:ATP binding"/>
    <property type="evidence" value="ECO:0007669"/>
    <property type="project" value="InterPro"/>
</dbReference>
<dbReference type="Pfam" id="PF07728">
    <property type="entry name" value="AAA_5"/>
    <property type="match status" value="1"/>
</dbReference>
<organism evidence="3 4">
    <name type="scientific">Photobacterium halotolerans</name>
    <dbReference type="NCBI Taxonomy" id="265726"/>
    <lineage>
        <taxon>Bacteria</taxon>
        <taxon>Pseudomonadati</taxon>
        <taxon>Pseudomonadota</taxon>
        <taxon>Gammaproteobacteria</taxon>
        <taxon>Vibrionales</taxon>
        <taxon>Vibrionaceae</taxon>
        <taxon>Photobacterium</taxon>
    </lineage>
</organism>
<dbReference type="InterPro" id="IPR057224">
    <property type="entry name" value="DUF7902"/>
</dbReference>
<dbReference type="PATRIC" id="fig|265726.11.peg.2174"/>
<dbReference type="InterPro" id="IPR011704">
    <property type="entry name" value="ATPase_dyneun-rel_AAA"/>
</dbReference>
<dbReference type="SUPFAM" id="SSF52540">
    <property type="entry name" value="P-loop containing nucleoside triphosphate hydrolases"/>
    <property type="match status" value="1"/>
</dbReference>
<dbReference type="SMART" id="SM00382">
    <property type="entry name" value="AAA"/>
    <property type="match status" value="1"/>
</dbReference>
<accession>A0A0F5VFX5</accession>
<dbReference type="Pfam" id="PF12458">
    <property type="entry name" value="DUF3686"/>
    <property type="match status" value="1"/>
</dbReference>
<sequence length="1623" mass="182914">MSETTQQAVSEGGAYEILKSRLFQQGKQLKSLSQTFNQNRQTIFGGSESQLVGKANVQTQARSIPIDMAQVNQQLLFGYQVHVGLKSAPSLADVFGLYQLHEQDGTFRIEPLPLENSFLMDPRFLHEFTELFTYYSDARLTQISRQESILYIAFQIGMRPEDRKVFRFQLNANSIEYIDSLGNKQLENVQQHDFEWIATTRDDQVAGTHPHVSIRDKLFVECIGGDLTIKVEDNTDDGKGIYSESVDDPHQSVADAFIEYAFIGELIALKIKPHREKHSRYFIYNPINQSVVRADALGLSAKALPEDHGVLYSHGFVLANGESKQFDMPWQHLKFFQKIASPNGEDILYFFFNMLEGHYVGFTYNMIEKKFAAPLESHGFSLYPDGRMLVFQLSENAEASTIHPLRIWDTPFSTPEHYAAQNASADSTSPLFNLGNAELVRALSSVLSICQLAQTEDVTQAAFEVLLKECQTTLDHYHWLNHHYALGMGEVINSLMDTANKIIDEFAKVLQMQRHAEESLAEHQQVVADLIAKIKLAPKEQANVLLSLLSELKAQVGATMALRQQHYMDSDSVDGLLANLQQHREQLNQQLLALLQEEKAYQPFKQQIHQIESSLADVSKTADIQALQQQVDSLRADLQLVSEEVTDIETDDPTQSTRILDLTTEVSSLLNAVSAKLRNKSQSLQSHEAQAEFSAQFKLLSQSVSSSMEQATSPDECDTQLAKLVGQLDKLESRFADFDQFLVEIYAKRDEIQSTLDNHKQQLIAAQQRRVQNLMQAANVTMGSVEKRVSRFDDVKALNSYFATDAMVLKLHQLSQSIRDLGDSVKADSLDAKLKSLQDQSLRSLRDNQDIFEEGGKVLRLGRHKFSVNQQVLDLSLVEHNKQLCTHISGTDFYQPIEDETFLSLQQIASLDVSSESDGVYRAEYLAYLMLYSAMNQADDLSLAQLYQAGRDKSLLPLVQRFSAPRYKEGYVKGIHDHDAALILQGVLPTFEQAGLLRFSQQARANALLWLMMQEETELQAWQEKAKNAQLLKEHLNSADAFLSLQQTLAELVPGQAAMESSDYLIRLLAGTDVRIEVSQDAFELSEDYQQFRRSLGWAGEQQALDVAFADHQQWLSAYTAQKHYGQAFVVEAAAIAVCKTHSDRLLSPVDFSLACPVEGLLGEHDRVQEGKLTLVLDDFIQRSEHHRSVVVPQFDAYLNQRTALLNQAKEQFRLSEFKPRPLTSFVRNKLISDSYLHLIGDNFAKQMGTVGDKKRTDLMGLLLLISPPGYGKTTLIEYVAHKLGLVFMKINGPSIGHQVTSLDPADAPDQNSAREIEKINLAFEMGNNVLLYLDDIQHTSPELLQKFISLCDGTRRIEGTWQGKTKTYDMRGKKFAVVMAGNPYTETGEAFRIPDMLANRADIYNLGDMLSDQQHAFELSFIENSLTSNPVLAPLATRDLNDLYRFVKMAQGDGVALSDMSHSYSSTEANEIVATLQKLMRVQQTVLQVNQQYILSAATADDYRVEPPFKLQGSYRNMNKLAEKIASVMTDDELNTLLQDHYQGEAQTLANGTEENLLKLAELRGNMSAEQKVRWEEIKQAYQRKQMMGDDSDRAGQVVQQLAMLNQHIARFAQPVKLEDME</sequence>
<dbReference type="Gene3D" id="3.40.50.300">
    <property type="entry name" value="P-loop containing nucleotide triphosphate hydrolases"/>
    <property type="match status" value="1"/>
</dbReference>
<feature type="coiled-coil region" evidence="1">
    <location>
        <begin position="624"/>
        <end position="690"/>
    </location>
</feature>
<dbReference type="Proteomes" id="UP000033633">
    <property type="component" value="Unassembled WGS sequence"/>
</dbReference>
<feature type="coiled-coil region" evidence="1">
    <location>
        <begin position="742"/>
        <end position="769"/>
    </location>
</feature>
<dbReference type="EMBL" id="JWYV01000002">
    <property type="protein sequence ID" value="KKD00968.1"/>
    <property type="molecule type" value="Genomic_DNA"/>
</dbReference>
<evidence type="ECO:0000259" key="2">
    <source>
        <dbReference type="SMART" id="SM00382"/>
    </source>
</evidence>
<feature type="domain" description="AAA+ ATPase" evidence="2">
    <location>
        <begin position="1259"/>
        <end position="1408"/>
    </location>
</feature>
<dbReference type="Pfam" id="PF25472">
    <property type="entry name" value="DUF7902"/>
    <property type="match status" value="1"/>
</dbReference>